<dbReference type="AlphaFoldDB" id="A0A9W7D1I8"/>
<organism evidence="2 3">
    <name type="scientific">Phytophthora fragariaefolia</name>
    <dbReference type="NCBI Taxonomy" id="1490495"/>
    <lineage>
        <taxon>Eukaryota</taxon>
        <taxon>Sar</taxon>
        <taxon>Stramenopiles</taxon>
        <taxon>Oomycota</taxon>
        <taxon>Peronosporomycetes</taxon>
        <taxon>Peronosporales</taxon>
        <taxon>Peronosporaceae</taxon>
        <taxon>Phytophthora</taxon>
    </lineage>
</organism>
<name>A0A9W7D1I8_9STRA</name>
<keyword evidence="3" id="KW-1185">Reference proteome</keyword>
<dbReference type="SUPFAM" id="SSF52058">
    <property type="entry name" value="L domain-like"/>
    <property type="match status" value="1"/>
</dbReference>
<dbReference type="OrthoDB" id="122239at2759"/>
<protein>
    <submittedName>
        <fullName evidence="2">Unnamed protein product</fullName>
    </submittedName>
</protein>
<keyword evidence="1" id="KW-0472">Membrane</keyword>
<keyword evidence="1" id="KW-1133">Transmembrane helix</keyword>
<dbReference type="Proteomes" id="UP001165121">
    <property type="component" value="Unassembled WGS sequence"/>
</dbReference>
<comment type="caution">
    <text evidence="2">The sequence shown here is derived from an EMBL/GenBank/DDBJ whole genome shotgun (WGS) entry which is preliminary data.</text>
</comment>
<proteinExistence type="predicted"/>
<evidence type="ECO:0000313" key="3">
    <source>
        <dbReference type="Proteomes" id="UP001165121"/>
    </source>
</evidence>
<keyword evidence="1" id="KW-0812">Transmembrane</keyword>
<feature type="transmembrane region" description="Helical" evidence="1">
    <location>
        <begin position="74"/>
        <end position="93"/>
    </location>
</feature>
<reference evidence="2" key="1">
    <citation type="submission" date="2023-04" db="EMBL/GenBank/DDBJ databases">
        <title>Phytophthora fragariaefolia NBRC 109709.</title>
        <authorList>
            <person name="Ichikawa N."/>
            <person name="Sato H."/>
            <person name="Tonouchi N."/>
        </authorList>
    </citation>
    <scope>NUCLEOTIDE SEQUENCE</scope>
    <source>
        <strain evidence="2">NBRC 109709</strain>
    </source>
</reference>
<dbReference type="InterPro" id="IPR032675">
    <property type="entry name" value="LRR_dom_sf"/>
</dbReference>
<evidence type="ECO:0000256" key="1">
    <source>
        <dbReference type="SAM" id="Phobius"/>
    </source>
</evidence>
<dbReference type="Gene3D" id="3.80.10.10">
    <property type="entry name" value="Ribonuclease Inhibitor"/>
    <property type="match status" value="1"/>
</dbReference>
<sequence length="425" mass="47590">MVFAISLLSDLDNIKMAMRVRRRKRRSTSSSSSTNQKRHRATLVAPYFSSVKWRSGPGVNIFRRKRTNDMLSRVSQFVFFVWGAMILVLHLFAESAPELPQCWMQVRPWITKQPSCSLLVLDCHEVGIRGKTNEIAPQWSTFDPASVTRAVARHCPALEIPSTLASFSNLNAIKVYNSTIVSWDDSAALTHSSHPKLMTLFLVRVNVPDGRLPVGLHATDFPQSVGDIEFCYTNLRSLPDDIDTKWPQTGSIYIEASELEEVPAALTRLAPFDLSLSMNPISELPAELFEQESIGYLSFGSTLISQLPETVEALSSQLYEINLSYNNLSFFWPWIDPIINRSEAPPLLLAGTPYCKNLEQTFAKGFSVFSSVPSSSANNEKNSLLANISVSNWATLKKGVSCEDQDKTWYPIDFEDEYSSIVCAL</sequence>
<dbReference type="EMBL" id="BSXT01003078">
    <property type="protein sequence ID" value="GMF52347.1"/>
    <property type="molecule type" value="Genomic_DNA"/>
</dbReference>
<gene>
    <name evidence="2" type="ORF">Pfra01_002140500</name>
</gene>
<accession>A0A9W7D1I8</accession>
<evidence type="ECO:0000313" key="2">
    <source>
        <dbReference type="EMBL" id="GMF52347.1"/>
    </source>
</evidence>